<dbReference type="AlphaFoldDB" id="A0A1Y3EX12"/>
<protein>
    <submittedName>
        <fullName evidence="1">Uncharacterized protein</fullName>
    </submittedName>
</protein>
<evidence type="ECO:0000313" key="2">
    <source>
        <dbReference type="Proteomes" id="UP000243006"/>
    </source>
</evidence>
<proteinExistence type="predicted"/>
<accession>A0A1Y3EX12</accession>
<sequence length="82" mass="9773">LCKLGSPFRRLDRSTLFETGTQRHAAAVRRRKKTKNYLQISQPSAMSLRSVNERYSRWEKETERYKSERLETSFTTAKSLFR</sequence>
<comment type="caution">
    <text evidence="1">The sequence shown here is derived from an EMBL/GenBank/DDBJ whole genome shotgun (WGS) entry which is preliminary data.</text>
</comment>
<name>A0A1Y3EX12_9BILA</name>
<dbReference type="EMBL" id="LVZM01000833">
    <property type="protein sequence ID" value="OUC49505.1"/>
    <property type="molecule type" value="Genomic_DNA"/>
</dbReference>
<reference evidence="1 2" key="1">
    <citation type="submission" date="2015-04" db="EMBL/GenBank/DDBJ databases">
        <title>Draft genome of the roundworm Trichinella nativa.</title>
        <authorList>
            <person name="Mitreva M."/>
        </authorList>
    </citation>
    <scope>NUCLEOTIDE SEQUENCE [LARGE SCALE GENOMIC DNA]</scope>
    <source>
        <strain evidence="1 2">ISS45</strain>
    </source>
</reference>
<organism evidence="1 2">
    <name type="scientific">Trichinella nativa</name>
    <dbReference type="NCBI Taxonomy" id="6335"/>
    <lineage>
        <taxon>Eukaryota</taxon>
        <taxon>Metazoa</taxon>
        <taxon>Ecdysozoa</taxon>
        <taxon>Nematoda</taxon>
        <taxon>Enoplea</taxon>
        <taxon>Dorylaimia</taxon>
        <taxon>Trichinellida</taxon>
        <taxon>Trichinellidae</taxon>
        <taxon>Trichinella</taxon>
    </lineage>
</organism>
<dbReference type="Proteomes" id="UP000243006">
    <property type="component" value="Unassembled WGS sequence"/>
</dbReference>
<evidence type="ECO:0000313" key="1">
    <source>
        <dbReference type="EMBL" id="OUC49505.1"/>
    </source>
</evidence>
<gene>
    <name evidence="1" type="ORF">D917_05331</name>
</gene>
<feature type="non-terminal residue" evidence="1">
    <location>
        <position position="1"/>
    </location>
</feature>